<feature type="region of interest" description="Disordered" evidence="7">
    <location>
        <begin position="493"/>
        <end position="521"/>
    </location>
</feature>
<organism evidence="8 9">
    <name type="scientific">Owenia fusiformis</name>
    <name type="common">Polychaete worm</name>
    <dbReference type="NCBI Taxonomy" id="6347"/>
    <lineage>
        <taxon>Eukaryota</taxon>
        <taxon>Metazoa</taxon>
        <taxon>Spiralia</taxon>
        <taxon>Lophotrochozoa</taxon>
        <taxon>Annelida</taxon>
        <taxon>Polychaeta</taxon>
        <taxon>Sedentaria</taxon>
        <taxon>Canalipalpata</taxon>
        <taxon>Sabellida</taxon>
        <taxon>Oweniida</taxon>
        <taxon>Oweniidae</taxon>
        <taxon>Owenia</taxon>
    </lineage>
</organism>
<keyword evidence="5 6" id="KW-0131">Cell cycle</keyword>
<accession>A0A8J1TX06</accession>
<dbReference type="AlphaFoldDB" id="A0A8J1TX06"/>
<feature type="compositionally biased region" description="Low complexity" evidence="7">
    <location>
        <begin position="505"/>
        <end position="521"/>
    </location>
</feature>
<dbReference type="PANTHER" id="PTHR13220">
    <property type="entry name" value="TIMELESS INTERACTING-RELATED"/>
    <property type="match status" value="1"/>
</dbReference>
<comment type="caution">
    <text evidence="8">The sequence shown here is derived from an EMBL/GenBank/DDBJ whole genome shotgun (WGS) entry which is preliminary data.</text>
</comment>
<dbReference type="GO" id="GO:0006974">
    <property type="term" value="P:DNA damage response"/>
    <property type="evidence" value="ECO:0007669"/>
    <property type="project" value="UniProtKB-KW"/>
</dbReference>
<protein>
    <recommendedName>
        <fullName evidence="6">TIMELESS-interacting protein</fullName>
    </recommendedName>
</protein>
<evidence type="ECO:0000256" key="2">
    <source>
        <dbReference type="ARBA" id="ARBA00006075"/>
    </source>
</evidence>
<dbReference type="GO" id="GO:0000076">
    <property type="term" value="P:DNA replication checkpoint signaling"/>
    <property type="evidence" value="ECO:0007669"/>
    <property type="project" value="UniProtKB-UniRule"/>
</dbReference>
<dbReference type="Proteomes" id="UP000749559">
    <property type="component" value="Unassembled WGS sequence"/>
</dbReference>
<dbReference type="EMBL" id="CAIIXF020000010">
    <property type="protein sequence ID" value="CAH1796244.1"/>
    <property type="molecule type" value="Genomic_DNA"/>
</dbReference>
<feature type="region of interest" description="Disordered" evidence="7">
    <location>
        <begin position="175"/>
        <end position="207"/>
    </location>
</feature>
<dbReference type="GO" id="GO:0031297">
    <property type="term" value="P:replication fork processing"/>
    <property type="evidence" value="ECO:0007669"/>
    <property type="project" value="UniProtKB-UniRule"/>
</dbReference>
<feature type="compositionally biased region" description="Pro residues" evidence="7">
    <location>
        <begin position="255"/>
        <end position="265"/>
    </location>
</feature>
<evidence type="ECO:0000256" key="1">
    <source>
        <dbReference type="ARBA" id="ARBA00004123"/>
    </source>
</evidence>
<feature type="compositionally biased region" description="Basic and acidic residues" evidence="7">
    <location>
        <begin position="274"/>
        <end position="292"/>
    </location>
</feature>
<feature type="compositionally biased region" description="Basic and acidic residues" evidence="7">
    <location>
        <begin position="360"/>
        <end position="371"/>
    </location>
</feature>
<evidence type="ECO:0000313" key="8">
    <source>
        <dbReference type="EMBL" id="CAH1796244.1"/>
    </source>
</evidence>
<feature type="region of interest" description="Disordered" evidence="7">
    <location>
        <begin position="222"/>
        <end position="404"/>
    </location>
</feature>
<comment type="similarity">
    <text evidence="2 6">Belongs to the CSM3 family.</text>
</comment>
<dbReference type="InterPro" id="IPR040038">
    <property type="entry name" value="TIPIN/Csm3/Swi3"/>
</dbReference>
<proteinExistence type="inferred from homology"/>
<dbReference type="GO" id="GO:0031298">
    <property type="term" value="C:replication fork protection complex"/>
    <property type="evidence" value="ECO:0007669"/>
    <property type="project" value="TreeGrafter"/>
</dbReference>
<keyword evidence="9" id="KW-1185">Reference proteome</keyword>
<gene>
    <name evidence="8" type="ORF">OFUS_LOCUS20678</name>
</gene>
<feature type="region of interest" description="Disordered" evidence="7">
    <location>
        <begin position="1"/>
        <end position="100"/>
    </location>
</feature>
<evidence type="ECO:0000256" key="6">
    <source>
        <dbReference type="RuleBase" id="RU366049"/>
    </source>
</evidence>
<sequence>MMGTVDTMNLDMDDFFESNDPLDDEDQTRAMPPPGDDEDGAGNPFVEGEAGADGDGEDDDGEVNSQALARLKDLSKGAGKKVVKRPQPKLDPSRLTGERGIPILPDLFKNVKFKGAGHEATDLQRLMRTMEHWGHRLFPKMTFDEVIERAERLGAKRETQTCVKKIRMGMSMTDDDFVSQQDSDGANSDNNDAADIDKNPEDGVNYLDEDDLDAEEAFEEMMRQERANTQQNAQSQNNQTQSQNNPTQLQNNQPPMTPSSAPAPKPSGNSTMTEEQRARMEANKRKAMEKRLAKQNPGWTPNKSQPTSTPPTSTQPSASQPTPSDGSLTTSQNEDETVAMEVDQATEDELLAALDDDFETKEPSAPKDPLMKENNSLDTPETNVSTNQNESVRKSCDSDSQNPNTETLDLHLTETMVEEHSQNVLSENVDKNIQNATQNESEDFHLKLSDTMGTADTLDIKSSALTKDFSDLSQHASEVTDSTADTLNLHLSETIDDNSEKESNETLNLNLSESESQDSSS</sequence>
<feature type="compositionally biased region" description="Low complexity" evidence="7">
    <location>
        <begin position="304"/>
        <end position="324"/>
    </location>
</feature>
<keyword evidence="3 6" id="KW-0227">DNA damage</keyword>
<dbReference type="Pfam" id="PF07962">
    <property type="entry name" value="Swi3"/>
    <property type="match status" value="1"/>
</dbReference>
<reference evidence="8" key="1">
    <citation type="submission" date="2022-03" db="EMBL/GenBank/DDBJ databases">
        <authorList>
            <person name="Martin C."/>
        </authorList>
    </citation>
    <scope>NUCLEOTIDE SEQUENCE</scope>
</reference>
<dbReference type="InterPro" id="IPR012923">
    <property type="entry name" value="Csm3"/>
</dbReference>
<comment type="subcellular location">
    <subcellularLocation>
        <location evidence="1 6">Nucleus</location>
    </subcellularLocation>
</comment>
<feature type="compositionally biased region" description="Basic residues" evidence="7">
    <location>
        <begin position="78"/>
        <end position="87"/>
    </location>
</feature>
<feature type="compositionally biased region" description="Polar residues" evidence="7">
    <location>
        <begin position="373"/>
        <end position="390"/>
    </location>
</feature>
<comment type="function">
    <text evidence="6">Plays an important role in the control of DNA replication and the maintenance of replication fork stability.</text>
</comment>
<dbReference type="OrthoDB" id="437078at2759"/>
<dbReference type="GO" id="GO:0003677">
    <property type="term" value="F:DNA binding"/>
    <property type="evidence" value="ECO:0007669"/>
    <property type="project" value="TreeGrafter"/>
</dbReference>
<evidence type="ECO:0000256" key="3">
    <source>
        <dbReference type="ARBA" id="ARBA00022763"/>
    </source>
</evidence>
<evidence type="ECO:0000313" key="9">
    <source>
        <dbReference type="Proteomes" id="UP000749559"/>
    </source>
</evidence>
<name>A0A8J1TX06_OWEFU</name>
<feature type="compositionally biased region" description="Acidic residues" evidence="7">
    <location>
        <begin position="11"/>
        <end position="26"/>
    </location>
</feature>
<evidence type="ECO:0000256" key="5">
    <source>
        <dbReference type="ARBA" id="ARBA00023306"/>
    </source>
</evidence>
<evidence type="ECO:0000256" key="4">
    <source>
        <dbReference type="ARBA" id="ARBA00023242"/>
    </source>
</evidence>
<feature type="compositionally biased region" description="Acidic residues" evidence="7">
    <location>
        <begin position="333"/>
        <end position="359"/>
    </location>
</feature>
<feature type="compositionally biased region" description="Acidic residues" evidence="7">
    <location>
        <begin position="50"/>
        <end position="62"/>
    </location>
</feature>
<feature type="compositionally biased region" description="Low complexity" evidence="7">
    <location>
        <begin position="179"/>
        <end position="193"/>
    </location>
</feature>
<evidence type="ECO:0000256" key="7">
    <source>
        <dbReference type="SAM" id="MobiDB-lite"/>
    </source>
</evidence>
<keyword evidence="4 6" id="KW-0539">Nucleus</keyword>
<dbReference type="GO" id="GO:0043111">
    <property type="term" value="P:replication fork arrest"/>
    <property type="evidence" value="ECO:0007669"/>
    <property type="project" value="TreeGrafter"/>
</dbReference>
<feature type="compositionally biased region" description="Low complexity" evidence="7">
    <location>
        <begin position="227"/>
        <end position="254"/>
    </location>
</feature>
<dbReference type="PANTHER" id="PTHR13220:SF11">
    <property type="entry name" value="TIMELESS-INTERACTING PROTEIN"/>
    <property type="match status" value="1"/>
</dbReference>